<name>C0NRR0_AJECG</name>
<gene>
    <name evidence="1" type="ORF">HCBG_05840</name>
</gene>
<dbReference type="HOGENOM" id="CLU_1906147_0_0_1"/>
<proteinExistence type="predicted"/>
<dbReference type="RefSeq" id="XP_045286057.1">
    <property type="nucleotide sequence ID" value="XM_045432889.1"/>
</dbReference>
<dbReference type="Proteomes" id="UP000001631">
    <property type="component" value="Unassembled WGS sequence"/>
</dbReference>
<accession>C0NRR0</accession>
<evidence type="ECO:0000313" key="1">
    <source>
        <dbReference type="EMBL" id="EEH05576.1"/>
    </source>
</evidence>
<organism evidence="1 2">
    <name type="scientific">Ajellomyces capsulatus (strain G186AR / H82 / ATCC MYA-2454 / RMSCC 2432)</name>
    <name type="common">Darling's disease fungus</name>
    <name type="synonym">Histoplasma capsulatum</name>
    <dbReference type="NCBI Taxonomy" id="447093"/>
    <lineage>
        <taxon>Eukaryota</taxon>
        <taxon>Fungi</taxon>
        <taxon>Dikarya</taxon>
        <taxon>Ascomycota</taxon>
        <taxon>Pezizomycotina</taxon>
        <taxon>Eurotiomycetes</taxon>
        <taxon>Eurotiomycetidae</taxon>
        <taxon>Onygenales</taxon>
        <taxon>Ajellomycetaceae</taxon>
        <taxon>Histoplasma</taxon>
    </lineage>
</organism>
<keyword evidence="2" id="KW-1185">Reference proteome</keyword>
<dbReference type="AlphaFoldDB" id="C0NRR0"/>
<sequence length="133" mass="14992">MALREWPSRSPMNRVSALAIGSVERVRKPIPRGAIAVVRRIMYELWPATMRTTTGIRNKKAMGAALGAARMAKFEGMVPWCRMMATGVQEEAPIFATTDLHFALREYEASRANGEKAEWGKVEVRTLIRQNCR</sequence>
<dbReference type="EMBL" id="GG663370">
    <property type="protein sequence ID" value="EEH05576.1"/>
    <property type="molecule type" value="Genomic_DNA"/>
</dbReference>
<dbReference type="GeneID" id="69038856"/>
<protein>
    <submittedName>
        <fullName evidence="1">Uncharacterized protein</fullName>
    </submittedName>
</protein>
<evidence type="ECO:0000313" key="2">
    <source>
        <dbReference type="Proteomes" id="UP000001631"/>
    </source>
</evidence>
<reference evidence="1" key="1">
    <citation type="submission" date="2009-02" db="EMBL/GenBank/DDBJ databases">
        <title>The Genome Sequence of Ajellomyces capsulatus strain G186AR.</title>
        <authorList>
            <consortium name="The Broad Institute Genome Sequencing Platform"/>
            <person name="Champion M."/>
            <person name="Cuomo C."/>
            <person name="Ma L.-J."/>
            <person name="Henn M.R."/>
            <person name="Sil A."/>
            <person name="Goldman B."/>
            <person name="Young S.K."/>
            <person name="Kodira C.D."/>
            <person name="Zeng Q."/>
            <person name="Koehrsen M."/>
            <person name="Alvarado L."/>
            <person name="Berlin A."/>
            <person name="Borenstein D."/>
            <person name="Chen Z."/>
            <person name="Engels R."/>
            <person name="Freedman E."/>
            <person name="Gellesch M."/>
            <person name="Goldberg J."/>
            <person name="Griggs A."/>
            <person name="Gujja S."/>
            <person name="Heiman D."/>
            <person name="Hepburn T."/>
            <person name="Howarth C."/>
            <person name="Jen D."/>
            <person name="Larson L."/>
            <person name="Lewis B."/>
            <person name="Mehta T."/>
            <person name="Park D."/>
            <person name="Pearson M."/>
            <person name="Roberts A."/>
            <person name="Saif S."/>
            <person name="Shea T."/>
            <person name="Shenoy N."/>
            <person name="Sisk P."/>
            <person name="Stolte C."/>
            <person name="Sykes S."/>
            <person name="Walk T."/>
            <person name="White J."/>
            <person name="Yandava C."/>
            <person name="Klein B."/>
            <person name="McEwen J.G."/>
            <person name="Puccia R."/>
            <person name="Goldman G.H."/>
            <person name="Felipe M.S."/>
            <person name="Nino-Vega G."/>
            <person name="San-Blas G."/>
            <person name="Taylor J."/>
            <person name="Mendoza L."/>
            <person name="Galagan J."/>
            <person name="Nusbaum C."/>
            <person name="Birren B."/>
        </authorList>
    </citation>
    <scope>NUCLEOTIDE SEQUENCE</scope>
    <source>
        <strain evidence="1">G186AR</strain>
    </source>
</reference>
<dbReference type="InParanoid" id="C0NRR0"/>